<reference evidence="2 3" key="1">
    <citation type="submission" date="2018-03" db="EMBL/GenBank/DDBJ databases">
        <title>Bacteriophage NCPPB3778 and a type I-E CRISPR drive the evolution of the US Biological Select Agent, Rathayibacter toxicus.</title>
        <authorList>
            <person name="Davis E.W.II."/>
            <person name="Tabima J.F."/>
            <person name="Weisberg A.J."/>
            <person name="Dantas Lopes L."/>
            <person name="Wiseman M.S."/>
            <person name="Wiseman M.S."/>
            <person name="Pupko T."/>
            <person name="Belcher M.S."/>
            <person name="Sechler A.J."/>
            <person name="Tancos M.A."/>
            <person name="Schroeder B.K."/>
            <person name="Murray T.D."/>
            <person name="Luster D.G."/>
            <person name="Schneider W.L."/>
            <person name="Rogers E."/>
            <person name="Andreote F.D."/>
            <person name="Grunwald N.J."/>
            <person name="Putnam M.L."/>
            <person name="Chang J.H."/>
        </authorList>
    </citation>
    <scope>NUCLEOTIDE SEQUENCE [LARGE SCALE GENOMIC DNA]</scope>
    <source>
        <strain evidence="2 3">DSM 15933</strain>
    </source>
</reference>
<comment type="caution">
    <text evidence="2">The sequence shown here is derived from an EMBL/GenBank/DDBJ whole genome shotgun (WGS) entry which is preliminary data.</text>
</comment>
<protein>
    <recommendedName>
        <fullName evidence="1">SnoaL-like domain-containing protein</fullName>
    </recommendedName>
</protein>
<proteinExistence type="predicted"/>
<dbReference type="Proteomes" id="UP000241085">
    <property type="component" value="Unassembled WGS sequence"/>
</dbReference>
<gene>
    <name evidence="2" type="ORF">C1I63_18705</name>
</gene>
<accession>A0A2T4UP10</accession>
<evidence type="ECO:0000259" key="1">
    <source>
        <dbReference type="Pfam" id="PF13474"/>
    </source>
</evidence>
<evidence type="ECO:0000313" key="3">
    <source>
        <dbReference type="Proteomes" id="UP000241085"/>
    </source>
</evidence>
<dbReference type="AlphaFoldDB" id="A0A2T4UP10"/>
<sequence length="199" mass="21743">MSPVSSLSARTGRTSVGSDLCADDAAARPRARVVTAKERHRSPLGACLVRCHPEEVTENTAAAELRTLIDERVQAIASRDAQYLADAQDPEILAFNVLPPLRLRGSDQVAEQTRAWFDGYADGPGYEVHDLRIDVDGSVGATAFLYHVTGTLLSGDEVSMWVRATLVWKKIDGRWRIVHDHESIPWDPSTGQGLASLEP</sequence>
<organism evidence="2 3">
    <name type="scientific">Rathayibacter caricis DSM 15933</name>
    <dbReference type="NCBI Taxonomy" id="1328867"/>
    <lineage>
        <taxon>Bacteria</taxon>
        <taxon>Bacillati</taxon>
        <taxon>Actinomycetota</taxon>
        <taxon>Actinomycetes</taxon>
        <taxon>Micrococcales</taxon>
        <taxon>Microbacteriaceae</taxon>
        <taxon>Rathayibacter</taxon>
    </lineage>
</organism>
<dbReference type="SUPFAM" id="SSF54427">
    <property type="entry name" value="NTF2-like"/>
    <property type="match status" value="1"/>
</dbReference>
<dbReference type="Gene3D" id="3.10.450.50">
    <property type="match status" value="1"/>
</dbReference>
<dbReference type="NCBIfam" id="TIGR02246">
    <property type="entry name" value="SgcJ/EcaC family oxidoreductase"/>
    <property type="match status" value="1"/>
</dbReference>
<dbReference type="InterPro" id="IPR032710">
    <property type="entry name" value="NTF2-like_dom_sf"/>
</dbReference>
<name>A0A2T4UP10_9MICO</name>
<dbReference type="InterPro" id="IPR037401">
    <property type="entry name" value="SnoaL-like"/>
</dbReference>
<dbReference type="Pfam" id="PF13474">
    <property type="entry name" value="SnoaL_3"/>
    <property type="match status" value="1"/>
</dbReference>
<evidence type="ECO:0000313" key="2">
    <source>
        <dbReference type="EMBL" id="PTL71266.1"/>
    </source>
</evidence>
<dbReference type="InterPro" id="IPR011944">
    <property type="entry name" value="Steroid_delta5-4_isomerase"/>
</dbReference>
<dbReference type="EMBL" id="PZPL01000002">
    <property type="protein sequence ID" value="PTL71266.1"/>
    <property type="molecule type" value="Genomic_DNA"/>
</dbReference>
<keyword evidence="3" id="KW-1185">Reference proteome</keyword>
<feature type="domain" description="SnoaL-like" evidence="1">
    <location>
        <begin position="66"/>
        <end position="185"/>
    </location>
</feature>